<comment type="similarity">
    <text evidence="1">Belongs to the universal stress protein A family.</text>
</comment>
<evidence type="ECO:0000313" key="3">
    <source>
        <dbReference type="EMBL" id="MBO8430744.1"/>
    </source>
</evidence>
<feature type="domain" description="UspA" evidence="2">
    <location>
        <begin position="142"/>
        <end position="284"/>
    </location>
</feature>
<dbReference type="Proteomes" id="UP000823632">
    <property type="component" value="Unassembled WGS sequence"/>
</dbReference>
<proteinExistence type="inferred from homology"/>
<dbReference type="AlphaFoldDB" id="A0A9D9GZQ6"/>
<dbReference type="Pfam" id="PF00582">
    <property type="entry name" value="Usp"/>
    <property type="match status" value="2"/>
</dbReference>
<comment type="caution">
    <text evidence="3">The sequence shown here is derived from an EMBL/GenBank/DDBJ whole genome shotgun (WGS) entry which is preliminary data.</text>
</comment>
<accession>A0A9D9GZQ6</accession>
<dbReference type="PANTHER" id="PTHR46268:SF6">
    <property type="entry name" value="UNIVERSAL STRESS PROTEIN UP12"/>
    <property type="match status" value="1"/>
</dbReference>
<reference evidence="3" key="2">
    <citation type="journal article" date="2021" name="PeerJ">
        <title>Extensive microbial diversity within the chicken gut microbiome revealed by metagenomics and culture.</title>
        <authorList>
            <person name="Gilroy R."/>
            <person name="Ravi A."/>
            <person name="Getino M."/>
            <person name="Pursley I."/>
            <person name="Horton D.L."/>
            <person name="Alikhan N.F."/>
            <person name="Baker D."/>
            <person name="Gharbi K."/>
            <person name="Hall N."/>
            <person name="Watson M."/>
            <person name="Adriaenssens E.M."/>
            <person name="Foster-Nyarko E."/>
            <person name="Jarju S."/>
            <person name="Secka A."/>
            <person name="Antonio M."/>
            <person name="Oren A."/>
            <person name="Chaudhuri R.R."/>
            <person name="La Ragione R."/>
            <person name="Hildebrand F."/>
            <person name="Pallen M.J."/>
        </authorList>
    </citation>
    <scope>NUCLEOTIDE SEQUENCE</scope>
    <source>
        <strain evidence="3">10192</strain>
    </source>
</reference>
<dbReference type="InterPro" id="IPR014729">
    <property type="entry name" value="Rossmann-like_a/b/a_fold"/>
</dbReference>
<dbReference type="InterPro" id="IPR006015">
    <property type="entry name" value="Universal_stress_UspA"/>
</dbReference>
<evidence type="ECO:0000256" key="1">
    <source>
        <dbReference type="ARBA" id="ARBA00008791"/>
    </source>
</evidence>
<organism evidence="3 4">
    <name type="scientific">Candidatus Scatousia excrementipullorum</name>
    <dbReference type="NCBI Taxonomy" id="2840936"/>
    <lineage>
        <taxon>Bacteria</taxon>
        <taxon>Candidatus Scatousia</taxon>
    </lineage>
</organism>
<gene>
    <name evidence="3" type="ORF">IAC76_05090</name>
</gene>
<feature type="domain" description="UspA" evidence="2">
    <location>
        <begin position="2"/>
        <end position="131"/>
    </location>
</feature>
<protein>
    <submittedName>
        <fullName evidence="3">Universal stress protein</fullName>
    </submittedName>
</protein>
<dbReference type="PANTHER" id="PTHR46268">
    <property type="entry name" value="STRESS RESPONSE PROTEIN NHAX"/>
    <property type="match status" value="1"/>
</dbReference>
<name>A0A9D9GZQ6_9BACT</name>
<reference evidence="3" key="1">
    <citation type="submission" date="2020-10" db="EMBL/GenBank/DDBJ databases">
        <authorList>
            <person name="Gilroy R."/>
        </authorList>
    </citation>
    <scope>NUCLEOTIDE SEQUENCE</scope>
    <source>
        <strain evidence="3">10192</strain>
    </source>
</reference>
<evidence type="ECO:0000313" key="4">
    <source>
        <dbReference type="Proteomes" id="UP000823632"/>
    </source>
</evidence>
<dbReference type="InterPro" id="IPR006016">
    <property type="entry name" value="UspA"/>
</dbReference>
<sequence>MRVLFCTDGSKISFNALNNFAKWSKGAIVDVICVIDWSFLPDEVVIEEDGFSNSCANIADNILNYAQQEISKTNLIMGNKIKRCGESVACILEQAEAETYELIIMGSHGKKGLQRWLGSVSRDVINNTTVSSFVSKQQNYAQRILFATDGTDNSTHALHEAIKLLNLNEKEIFICVISENPNLLFLEGTLDSRWLMEIEKQQEIFAEKTIKNVITKLEEYNLPTKKNAVITGLPAEKINEFAQKEGIDLIVMGTRHKNNKKGRFQFSVSKKVLEITKSDIMIVK</sequence>
<evidence type="ECO:0000259" key="2">
    <source>
        <dbReference type="Pfam" id="PF00582"/>
    </source>
</evidence>
<dbReference type="EMBL" id="JADIND010000106">
    <property type="protein sequence ID" value="MBO8430744.1"/>
    <property type="molecule type" value="Genomic_DNA"/>
</dbReference>
<dbReference type="Gene3D" id="3.40.50.620">
    <property type="entry name" value="HUPs"/>
    <property type="match status" value="2"/>
</dbReference>
<dbReference type="CDD" id="cd00293">
    <property type="entry name" value="USP-like"/>
    <property type="match status" value="2"/>
</dbReference>
<dbReference type="PRINTS" id="PR01438">
    <property type="entry name" value="UNVRSLSTRESS"/>
</dbReference>
<dbReference type="SUPFAM" id="SSF52402">
    <property type="entry name" value="Adenine nucleotide alpha hydrolases-like"/>
    <property type="match status" value="2"/>
</dbReference>